<dbReference type="Gene3D" id="1.25.40.10">
    <property type="entry name" value="Tetratricopeptide repeat domain"/>
    <property type="match status" value="1"/>
</dbReference>
<dbReference type="InterPro" id="IPR011990">
    <property type="entry name" value="TPR-like_helical_dom_sf"/>
</dbReference>
<dbReference type="CDD" id="cd20071">
    <property type="entry name" value="SET_SMYD"/>
    <property type="match status" value="1"/>
</dbReference>
<dbReference type="EMBL" id="JAULSN010000006">
    <property type="protein sequence ID" value="KAK3369414.1"/>
    <property type="molecule type" value="Genomic_DNA"/>
</dbReference>
<name>A0AAE0K3H8_9PEZI</name>
<reference evidence="3" key="1">
    <citation type="journal article" date="2023" name="Mol. Phylogenet. Evol.">
        <title>Genome-scale phylogeny and comparative genomics of the fungal order Sordariales.</title>
        <authorList>
            <person name="Hensen N."/>
            <person name="Bonometti L."/>
            <person name="Westerberg I."/>
            <person name="Brannstrom I.O."/>
            <person name="Guillou S."/>
            <person name="Cros-Aarteil S."/>
            <person name="Calhoun S."/>
            <person name="Haridas S."/>
            <person name="Kuo A."/>
            <person name="Mondo S."/>
            <person name="Pangilinan J."/>
            <person name="Riley R."/>
            <person name="LaButti K."/>
            <person name="Andreopoulos B."/>
            <person name="Lipzen A."/>
            <person name="Chen C."/>
            <person name="Yan M."/>
            <person name="Daum C."/>
            <person name="Ng V."/>
            <person name="Clum A."/>
            <person name="Steindorff A."/>
            <person name="Ohm R.A."/>
            <person name="Martin F."/>
            <person name="Silar P."/>
            <person name="Natvig D.O."/>
            <person name="Lalanne C."/>
            <person name="Gautier V."/>
            <person name="Ament-Velasquez S.L."/>
            <person name="Kruys A."/>
            <person name="Hutchinson M.I."/>
            <person name="Powell A.J."/>
            <person name="Barry K."/>
            <person name="Miller A.N."/>
            <person name="Grigoriev I.V."/>
            <person name="Debuchy R."/>
            <person name="Gladieux P."/>
            <person name="Hiltunen Thoren M."/>
            <person name="Johannesson H."/>
        </authorList>
    </citation>
    <scope>NUCLEOTIDE SEQUENCE</scope>
    <source>
        <strain evidence="3">CBS 958.72</strain>
    </source>
</reference>
<dbReference type="SMART" id="SM00028">
    <property type="entry name" value="TPR"/>
    <property type="match status" value="2"/>
</dbReference>
<evidence type="ECO:0000313" key="4">
    <source>
        <dbReference type="Proteomes" id="UP001287356"/>
    </source>
</evidence>
<feature type="compositionally biased region" description="Low complexity" evidence="1">
    <location>
        <begin position="487"/>
        <end position="499"/>
    </location>
</feature>
<dbReference type="Proteomes" id="UP001287356">
    <property type="component" value="Unassembled WGS sequence"/>
</dbReference>
<dbReference type="InterPro" id="IPR019734">
    <property type="entry name" value="TPR_rpt"/>
</dbReference>
<organism evidence="3 4">
    <name type="scientific">Lasiosphaeria ovina</name>
    <dbReference type="NCBI Taxonomy" id="92902"/>
    <lineage>
        <taxon>Eukaryota</taxon>
        <taxon>Fungi</taxon>
        <taxon>Dikarya</taxon>
        <taxon>Ascomycota</taxon>
        <taxon>Pezizomycotina</taxon>
        <taxon>Sordariomycetes</taxon>
        <taxon>Sordariomycetidae</taxon>
        <taxon>Sordariales</taxon>
        <taxon>Lasiosphaeriaceae</taxon>
        <taxon>Lasiosphaeria</taxon>
    </lineage>
</organism>
<dbReference type="AlphaFoldDB" id="A0AAE0K3H8"/>
<proteinExistence type="predicted"/>
<feature type="region of interest" description="Disordered" evidence="1">
    <location>
        <begin position="15"/>
        <end position="34"/>
    </location>
</feature>
<dbReference type="PROSITE" id="PS50280">
    <property type="entry name" value="SET"/>
    <property type="match status" value="1"/>
</dbReference>
<feature type="domain" description="SET" evidence="2">
    <location>
        <begin position="343"/>
        <end position="559"/>
    </location>
</feature>
<dbReference type="InterPro" id="IPR046341">
    <property type="entry name" value="SET_dom_sf"/>
</dbReference>
<protein>
    <submittedName>
        <fullName evidence="3">TPR domain protein</fullName>
    </submittedName>
</protein>
<reference evidence="3" key="2">
    <citation type="submission" date="2023-06" db="EMBL/GenBank/DDBJ databases">
        <authorList>
            <consortium name="Lawrence Berkeley National Laboratory"/>
            <person name="Haridas S."/>
            <person name="Hensen N."/>
            <person name="Bonometti L."/>
            <person name="Westerberg I."/>
            <person name="Brannstrom I.O."/>
            <person name="Guillou S."/>
            <person name="Cros-Aarteil S."/>
            <person name="Calhoun S."/>
            <person name="Kuo A."/>
            <person name="Mondo S."/>
            <person name="Pangilinan J."/>
            <person name="Riley R."/>
            <person name="Labutti K."/>
            <person name="Andreopoulos B."/>
            <person name="Lipzen A."/>
            <person name="Chen C."/>
            <person name="Yanf M."/>
            <person name="Daum C."/>
            <person name="Ng V."/>
            <person name="Clum A."/>
            <person name="Steindorff A."/>
            <person name="Ohm R."/>
            <person name="Martin F."/>
            <person name="Silar P."/>
            <person name="Natvig D."/>
            <person name="Lalanne C."/>
            <person name="Gautier V."/>
            <person name="Ament-Velasquez S.L."/>
            <person name="Kruys A."/>
            <person name="Hutchinson M.I."/>
            <person name="Powell A.J."/>
            <person name="Barry K."/>
            <person name="Miller A.N."/>
            <person name="Grigoriev I.V."/>
            <person name="Debuchy R."/>
            <person name="Gladieux P."/>
            <person name="Thoren M.H."/>
            <person name="Johannesson H."/>
        </authorList>
    </citation>
    <scope>NUCLEOTIDE SEQUENCE</scope>
    <source>
        <strain evidence="3">CBS 958.72</strain>
    </source>
</reference>
<sequence>MDTHDLELARSIQRREQTLGNSQARKGQRPARPPRSQVVFRFQLTLMASRVRALSKGPQNFTIKSSFVPLAYVPCVAPLSALKKTMIDDLLLETHHRGTYLLARAVTPQDCMTAVMAIVEDEKGDVLMAQLYHQDDGRTEDILAKGMVLIIKEPYFKLMSDGGYGLRVDHLSDVVFLAANDERIPGSWQEPPRQSATALAWKEKGNDHVKESSYRSAIMCYTRALGCAPTPEEMHTIRLNRSLAFLKTQEYDAALSDAEFAANSASSAKKPVEKALFRKAQALYSLERYRECCEVLKELRLEYPDNTKAKSELTRAISRLAEQTYGKYPFRQMYAEAASLQPPHLDRATYLGPVAVQPAGSRGRGLFTTRAVKAGDLLFCEKAFAHAFVDKEAGSGCDITMLIDPESGGGTMGSQSDLINMTVQKLYRNPSLLPLITDLHHGAYQPVDTAAVDGQPVVDTFLIRRIIALNCFGCPRSTLASHQHNRSPSTSLTTTTTTSALEKEKEKENVFYSCGLWPTASYINHSCASNARRSFVGDMMVARATRDLPPGAELTWWYQLPWPRQPAQSKSNKLHSHWGFACACALCADDQATSPAALAKRESLAAGLRRYVSSLGARELGNGDAVADKIKGVVDAMAATYGAPASEVPRLAVWMAVQGALVKVLKAGGPGMGPVVVRPVRMVELLLAAFAALGFVIDAGAALVVRRWGLLVDGVVDSWLLLRDACHFAAPELVPAAEGYAKTAYRMVFGEDETFDSVDSPR</sequence>
<dbReference type="Gene3D" id="2.170.270.10">
    <property type="entry name" value="SET domain"/>
    <property type="match status" value="1"/>
</dbReference>
<accession>A0AAE0K3H8</accession>
<dbReference type="PANTHER" id="PTHR47643">
    <property type="entry name" value="TPR DOMAIN PROTEIN (AFU_ORTHOLOGUE AFUA_5G12710)"/>
    <property type="match status" value="1"/>
</dbReference>
<feature type="region of interest" description="Disordered" evidence="1">
    <location>
        <begin position="479"/>
        <end position="500"/>
    </location>
</feature>
<keyword evidence="4" id="KW-1185">Reference proteome</keyword>
<dbReference type="Pfam" id="PF00856">
    <property type="entry name" value="SET"/>
    <property type="match status" value="1"/>
</dbReference>
<evidence type="ECO:0000256" key="1">
    <source>
        <dbReference type="SAM" id="MobiDB-lite"/>
    </source>
</evidence>
<evidence type="ECO:0000259" key="2">
    <source>
        <dbReference type="PROSITE" id="PS50280"/>
    </source>
</evidence>
<dbReference type="SUPFAM" id="SSF48452">
    <property type="entry name" value="TPR-like"/>
    <property type="match status" value="1"/>
</dbReference>
<dbReference type="PANTHER" id="PTHR47643:SF2">
    <property type="entry name" value="TPR DOMAIN PROTEIN (AFU_ORTHOLOGUE AFUA_5G12710)"/>
    <property type="match status" value="1"/>
</dbReference>
<gene>
    <name evidence="3" type="ORF">B0T24DRAFT_658833</name>
</gene>
<dbReference type="SUPFAM" id="SSF82199">
    <property type="entry name" value="SET domain"/>
    <property type="match status" value="1"/>
</dbReference>
<evidence type="ECO:0000313" key="3">
    <source>
        <dbReference type="EMBL" id="KAK3369414.1"/>
    </source>
</evidence>
<comment type="caution">
    <text evidence="3">The sequence shown here is derived from an EMBL/GenBank/DDBJ whole genome shotgun (WGS) entry which is preliminary data.</text>
</comment>
<dbReference type="InterPro" id="IPR001214">
    <property type="entry name" value="SET_dom"/>
</dbReference>
<dbReference type="InterPro" id="IPR053209">
    <property type="entry name" value="Gramillin-biosynth_MTr"/>
</dbReference>